<dbReference type="SUPFAM" id="SSF51126">
    <property type="entry name" value="Pectin lyase-like"/>
    <property type="match status" value="3"/>
</dbReference>
<dbReference type="InterPro" id="IPR006626">
    <property type="entry name" value="PbH1"/>
</dbReference>
<accession>A0ABU0ZH93</accession>
<dbReference type="InterPro" id="IPR039448">
    <property type="entry name" value="Beta_helix"/>
</dbReference>
<dbReference type="Pfam" id="PF17866">
    <property type="entry name" value="AAA_lid_6"/>
    <property type="match status" value="1"/>
</dbReference>
<evidence type="ECO:0000313" key="6">
    <source>
        <dbReference type="Proteomes" id="UP001230908"/>
    </source>
</evidence>
<dbReference type="InterPro" id="IPR027417">
    <property type="entry name" value="P-loop_NTPase"/>
</dbReference>
<reference evidence="5 6" key="1">
    <citation type="submission" date="2023-08" db="EMBL/GenBank/DDBJ databases">
        <title>Phytohabitans sansha sp. nov., isolated from marine sediment.</title>
        <authorList>
            <person name="Zhao Y."/>
            <person name="Yi K."/>
        </authorList>
    </citation>
    <scope>NUCLEOTIDE SEQUENCE [LARGE SCALE GENOMIC DNA]</scope>
    <source>
        <strain evidence="5 6">ZYX-F-186</strain>
    </source>
</reference>
<evidence type="ECO:0000313" key="5">
    <source>
        <dbReference type="EMBL" id="MDQ7905717.1"/>
    </source>
</evidence>
<name>A0ABU0ZH93_9ACTN</name>
<dbReference type="InterPro" id="IPR000641">
    <property type="entry name" value="CbxX/CfxQ"/>
</dbReference>
<dbReference type="InterPro" id="IPR050773">
    <property type="entry name" value="CbxX/CfxQ_RuBisCO_ESX"/>
</dbReference>
<sequence>MNQHRITVTQSGGAGYRTLTEALAAATDGATIAVRPGSYPENLVLTKIVTITAADGPGTVRLTPPAGVPLILAAESAALSGLAIQASDAESPALALTAGQLSVTECELSAASWAAVFVRDRGSLTMRGSRVSNRVGAGVVVTSATGSVLDDCRIERLGTSGVVVAEHGVVRVRACTVRDAKGNGICLNGHGRITIEDTEVSGAGKPALAAEQQSAATVRRLTVTGTNGVGVYLATTGTATLEECTVDGSAADGVFTGERCAPTLRRCRVTGARRTGYRFAGRAGGKLESCTAHKVAGVGVSVGDRGTPEFTDLVVSDCTGAGVHLDGGADPFFHRLQVLGCDGAAIEAVDGARGRFENVTVERGGAVGVSVSGGARPSLSGLSLRGSAAAGVHVTGAAASLTDCEIANAGAEGVRAGAGADVSLVGCRVHDAEGAGCRFDPESAGTVTDSEFSANGGDGIELHTADAVRITGCTVRDNGGAGLRQVVPGGAVRVDALTSTRNRLPDAYGSVAAAAPEPAPAARPEGQRAAVARGSDPLRELHSLVGLDGVKQEVTSLVNLNKMAQRRKEAGLSAPPMARHLVFAGAPGTGKTTVARLYGAILAELGVLRKGHLVEVARADLVAQIIGGTAIKTTEAFNSALGGVLFIDEAYTLSSSRGGTGPDFGREAIDTLVKLMEDHRDDVVVIAAGYSAEMERFLAANPGMESRFSRTIEFVNYTPAELVTIVENHCARHDYRLDEAAGTALLAYFDEIPKDGTFGNGREARKVFERMADRQASRLAVAPDVGAAELALLTVEDLPFAPAKGTGR</sequence>
<comment type="caution">
    <text evidence="5">The sequence shown here is derived from an EMBL/GenBank/DDBJ whole genome shotgun (WGS) entry which is preliminary data.</text>
</comment>
<dbReference type="InterPro" id="IPR041627">
    <property type="entry name" value="AAA_lid_6"/>
</dbReference>
<keyword evidence="2" id="KW-0547">Nucleotide-binding</keyword>
<dbReference type="InterPro" id="IPR011050">
    <property type="entry name" value="Pectin_lyase_fold/virulence"/>
</dbReference>
<dbReference type="InterPro" id="IPR003959">
    <property type="entry name" value="ATPase_AAA_core"/>
</dbReference>
<comment type="similarity">
    <text evidence="1">Belongs to the CbxX/CfxQ family.</text>
</comment>
<dbReference type="Gene3D" id="2.160.20.10">
    <property type="entry name" value="Single-stranded right-handed beta-helix, Pectin lyase-like"/>
    <property type="match status" value="2"/>
</dbReference>
<evidence type="ECO:0000256" key="2">
    <source>
        <dbReference type="ARBA" id="ARBA00022741"/>
    </source>
</evidence>
<dbReference type="CDD" id="cd00009">
    <property type="entry name" value="AAA"/>
    <property type="match status" value="1"/>
</dbReference>
<dbReference type="Proteomes" id="UP001230908">
    <property type="component" value="Unassembled WGS sequence"/>
</dbReference>
<feature type="domain" description="AAA+ ATPase" evidence="4">
    <location>
        <begin position="577"/>
        <end position="718"/>
    </location>
</feature>
<dbReference type="RefSeq" id="WP_308712990.1">
    <property type="nucleotide sequence ID" value="NZ_JAVHUY010000012.1"/>
</dbReference>
<keyword evidence="3" id="KW-0067">ATP-binding</keyword>
<dbReference type="Pfam" id="PF13229">
    <property type="entry name" value="Beta_helix"/>
    <property type="match status" value="2"/>
</dbReference>
<evidence type="ECO:0000259" key="4">
    <source>
        <dbReference type="SMART" id="SM00382"/>
    </source>
</evidence>
<dbReference type="PANTHER" id="PTHR43392">
    <property type="entry name" value="AAA-TYPE ATPASE FAMILY PROTEIN / ANKYRIN REPEAT FAMILY PROTEIN"/>
    <property type="match status" value="1"/>
</dbReference>
<dbReference type="InterPro" id="IPR012334">
    <property type="entry name" value="Pectin_lyas_fold"/>
</dbReference>
<evidence type="ECO:0000256" key="3">
    <source>
        <dbReference type="ARBA" id="ARBA00022840"/>
    </source>
</evidence>
<keyword evidence="6" id="KW-1185">Reference proteome</keyword>
<dbReference type="PRINTS" id="PR00819">
    <property type="entry name" value="CBXCFQXSUPER"/>
</dbReference>
<dbReference type="SMART" id="SM00382">
    <property type="entry name" value="AAA"/>
    <property type="match status" value="1"/>
</dbReference>
<protein>
    <submittedName>
        <fullName evidence="5">Right-handed parallel beta-helix repeat-containing protein</fullName>
    </submittedName>
</protein>
<dbReference type="Gene3D" id="1.10.8.60">
    <property type="match status" value="1"/>
</dbReference>
<organism evidence="5 6">
    <name type="scientific">Phytohabitans maris</name>
    <dbReference type="NCBI Taxonomy" id="3071409"/>
    <lineage>
        <taxon>Bacteria</taxon>
        <taxon>Bacillati</taxon>
        <taxon>Actinomycetota</taxon>
        <taxon>Actinomycetes</taxon>
        <taxon>Micromonosporales</taxon>
        <taxon>Micromonosporaceae</taxon>
    </lineage>
</organism>
<dbReference type="Gene3D" id="3.40.50.300">
    <property type="entry name" value="P-loop containing nucleotide triphosphate hydrolases"/>
    <property type="match status" value="1"/>
</dbReference>
<dbReference type="InterPro" id="IPR003593">
    <property type="entry name" value="AAA+_ATPase"/>
</dbReference>
<dbReference type="PANTHER" id="PTHR43392:SF2">
    <property type="entry name" value="AAA-TYPE ATPASE FAMILY PROTEIN _ ANKYRIN REPEAT FAMILY PROTEIN"/>
    <property type="match status" value="1"/>
</dbReference>
<dbReference type="Pfam" id="PF00004">
    <property type="entry name" value="AAA"/>
    <property type="match status" value="1"/>
</dbReference>
<evidence type="ECO:0000256" key="1">
    <source>
        <dbReference type="ARBA" id="ARBA00010378"/>
    </source>
</evidence>
<dbReference type="SUPFAM" id="SSF52540">
    <property type="entry name" value="P-loop containing nucleoside triphosphate hydrolases"/>
    <property type="match status" value="1"/>
</dbReference>
<dbReference type="SMART" id="SM00710">
    <property type="entry name" value="PbH1"/>
    <property type="match status" value="15"/>
</dbReference>
<dbReference type="EMBL" id="JAVHUY010000012">
    <property type="protein sequence ID" value="MDQ7905717.1"/>
    <property type="molecule type" value="Genomic_DNA"/>
</dbReference>
<gene>
    <name evidence="5" type="ORF">RB614_14455</name>
</gene>
<proteinExistence type="inferred from homology"/>